<sequence length="91" mass="9315">MQKAAQRALDGGPEAIDRFLAVDLAIARARDAETVTNPQLAVVAEEAGRRANSGTNTAKEASERAQRPAALAKTAAQKAAAETAAAKGGRC</sequence>
<evidence type="ECO:0000313" key="3">
    <source>
        <dbReference type="Proteomes" id="UP001553843"/>
    </source>
</evidence>
<accession>A0ABV3M3Y8</accession>
<name>A0ABV3M3Y8_9ACTN</name>
<evidence type="ECO:0000313" key="2">
    <source>
        <dbReference type="EMBL" id="MEW2366421.1"/>
    </source>
</evidence>
<dbReference type="EMBL" id="JBEYRS010000016">
    <property type="protein sequence ID" value="MEW2366421.1"/>
    <property type="molecule type" value="Genomic_DNA"/>
</dbReference>
<protein>
    <submittedName>
        <fullName evidence="2">Uncharacterized protein</fullName>
    </submittedName>
</protein>
<feature type="region of interest" description="Disordered" evidence="1">
    <location>
        <begin position="46"/>
        <end position="76"/>
    </location>
</feature>
<organism evidence="2 3">
    <name type="scientific">Streptomyces huasconensis</name>
    <dbReference type="NCBI Taxonomy" id="1854574"/>
    <lineage>
        <taxon>Bacteria</taxon>
        <taxon>Bacillati</taxon>
        <taxon>Actinomycetota</taxon>
        <taxon>Actinomycetes</taxon>
        <taxon>Kitasatosporales</taxon>
        <taxon>Streptomycetaceae</taxon>
        <taxon>Streptomyces</taxon>
    </lineage>
</organism>
<dbReference type="Pfam" id="PF03752">
    <property type="entry name" value="ALF"/>
    <property type="match status" value="1"/>
</dbReference>
<keyword evidence="3" id="KW-1185">Reference proteome</keyword>
<proteinExistence type="predicted"/>
<dbReference type="InterPro" id="IPR005506">
    <property type="entry name" value="DUF312_ALF"/>
</dbReference>
<feature type="compositionally biased region" description="Low complexity" evidence="1">
    <location>
        <begin position="67"/>
        <end position="76"/>
    </location>
</feature>
<dbReference type="Proteomes" id="UP001553843">
    <property type="component" value="Unassembled WGS sequence"/>
</dbReference>
<evidence type="ECO:0000256" key="1">
    <source>
        <dbReference type="SAM" id="MobiDB-lite"/>
    </source>
</evidence>
<comment type="caution">
    <text evidence="2">The sequence shown here is derived from an EMBL/GenBank/DDBJ whole genome shotgun (WGS) entry which is preliminary data.</text>
</comment>
<dbReference type="RefSeq" id="WP_359773845.1">
    <property type="nucleotide sequence ID" value="NZ_JBEYRR010000001.1"/>
</dbReference>
<gene>
    <name evidence="2" type="ORF">AB0887_31310</name>
</gene>
<reference evidence="2 3" key="1">
    <citation type="submission" date="2024-06" db="EMBL/GenBank/DDBJ databases">
        <title>The Natural Products Discovery Center: Release of the First 8490 Sequenced Strains for Exploring Actinobacteria Biosynthetic Diversity.</title>
        <authorList>
            <person name="Kalkreuter E."/>
            <person name="Kautsar S.A."/>
            <person name="Yang D."/>
            <person name="Bader C.D."/>
            <person name="Teijaro C.N."/>
            <person name="Fluegel L."/>
            <person name="Davis C.M."/>
            <person name="Simpson J.R."/>
            <person name="Lauterbach L."/>
            <person name="Steele A.D."/>
            <person name="Gui C."/>
            <person name="Meng S."/>
            <person name="Li G."/>
            <person name="Viehrig K."/>
            <person name="Ye F."/>
            <person name="Su P."/>
            <person name="Kiefer A.F."/>
            <person name="Nichols A."/>
            <person name="Cepeda A.J."/>
            <person name="Yan W."/>
            <person name="Fan B."/>
            <person name="Jiang Y."/>
            <person name="Adhikari A."/>
            <person name="Zheng C.-J."/>
            <person name="Schuster L."/>
            <person name="Cowan T.M."/>
            <person name="Smanski M.J."/>
            <person name="Chevrette M.G."/>
            <person name="De Carvalho L.P.S."/>
            <person name="Shen B."/>
        </authorList>
    </citation>
    <scope>NUCLEOTIDE SEQUENCE [LARGE SCALE GENOMIC DNA]</scope>
    <source>
        <strain evidence="2 3">NPDC047833</strain>
    </source>
</reference>